<evidence type="ECO:0000313" key="6">
    <source>
        <dbReference type="EMBL" id="SLM93997.1"/>
    </source>
</evidence>
<dbReference type="GO" id="GO:0004791">
    <property type="term" value="F:thioredoxin-disulfide reductase (NADPH) activity"/>
    <property type="evidence" value="ECO:0007669"/>
    <property type="project" value="UniProtKB-EC"/>
</dbReference>
<evidence type="ECO:0000256" key="4">
    <source>
        <dbReference type="SAM" id="MobiDB-lite"/>
    </source>
</evidence>
<evidence type="ECO:0000256" key="3">
    <source>
        <dbReference type="ARBA" id="ARBA00048132"/>
    </source>
</evidence>
<dbReference type="Gene3D" id="3.50.50.60">
    <property type="entry name" value="FAD/NAD(P)-binding domain"/>
    <property type="match status" value="2"/>
</dbReference>
<dbReference type="InterPro" id="IPR036188">
    <property type="entry name" value="FAD/NAD-bd_sf"/>
</dbReference>
<organism evidence="6 7">
    <name type="scientific">Brachybacterium nesterenkovii</name>
    <dbReference type="NCBI Taxonomy" id="47847"/>
    <lineage>
        <taxon>Bacteria</taxon>
        <taxon>Bacillati</taxon>
        <taxon>Actinomycetota</taxon>
        <taxon>Actinomycetes</taxon>
        <taxon>Micrococcales</taxon>
        <taxon>Dermabacteraceae</taxon>
        <taxon>Brachybacterium</taxon>
    </lineage>
</organism>
<dbReference type="SMART" id="SM00100">
    <property type="entry name" value="cNMP"/>
    <property type="match status" value="1"/>
</dbReference>
<dbReference type="EC" id="1.8.1.9" evidence="6"/>
<dbReference type="Proteomes" id="UP000195981">
    <property type="component" value="Unassembled WGS sequence"/>
</dbReference>
<proteinExistence type="predicted"/>
<dbReference type="Pfam" id="PF07992">
    <property type="entry name" value="Pyr_redox_2"/>
    <property type="match status" value="1"/>
</dbReference>
<name>A0A1X6X4L4_9MICO</name>
<dbReference type="AlphaFoldDB" id="A0A1X6X4L4"/>
<dbReference type="Pfam" id="PF00027">
    <property type="entry name" value="cNMP_binding"/>
    <property type="match status" value="1"/>
</dbReference>
<dbReference type="InterPro" id="IPR050097">
    <property type="entry name" value="Ferredoxin-NADP_redctase_2"/>
</dbReference>
<reference evidence="6 7" key="1">
    <citation type="submission" date="2017-02" db="EMBL/GenBank/DDBJ databases">
        <authorList>
            <person name="Peterson S.W."/>
        </authorList>
    </citation>
    <scope>NUCLEOTIDE SEQUENCE [LARGE SCALE GENOMIC DNA]</scope>
    <source>
        <strain evidence="6 7">CIP104813</strain>
    </source>
</reference>
<evidence type="ECO:0000313" key="7">
    <source>
        <dbReference type="Proteomes" id="UP000195981"/>
    </source>
</evidence>
<feature type="domain" description="Cyclic nucleotide-binding" evidence="5">
    <location>
        <begin position="31"/>
        <end position="157"/>
    </location>
</feature>
<dbReference type="PANTHER" id="PTHR48105">
    <property type="entry name" value="THIOREDOXIN REDUCTASE 1-RELATED-RELATED"/>
    <property type="match status" value="1"/>
</dbReference>
<gene>
    <name evidence="6" type="ORF">FM110_10815</name>
</gene>
<protein>
    <submittedName>
        <fullName evidence="6">Thioredoxin reductase</fullName>
        <ecNumber evidence="6">1.8.1.9</ecNumber>
    </submittedName>
</protein>
<dbReference type="Gene3D" id="2.60.120.10">
    <property type="entry name" value="Jelly Rolls"/>
    <property type="match status" value="1"/>
</dbReference>
<sequence>MLRGRSVPMSDTPAANRRQVAQAETPDTIGAFPRLSDEQIAVLLVRGQRRTLTDGEVLIRPGEHPSSLYVVLEGHLLTVDTEPAADPRHRDEPLAVGVHGRGRFVGDVGLLEGQPSFVLVSAIGAAEVMEVPVDELEAIVTSDPLSGEIILRAFLIRRSLAIGAGAGLRIVGSCFSPQTRDLLDFIVRNRLPHRLVDLDKDEKAERLVRQLGATVADFPLVILGGSRTVLGATPARLAEELGMRPPAPPATCDVVVVGAGPAGLAAAVYAASDGLSVHLCDAVATGGQAGTSSKIENYLGFPAGISGTELAERSLLQVRKFGATLDIPTTLQEVVEDEDRFRVIFEDGREVTSDVVVLATGVRYRSLPAAGLDRFETSDVFYAATAQEARMCVDTPVAVVGGGNSAGQAALFLARTSPRVHLVVRAADLGAGMSRYLVDQIQHHPRINVLLSSEVVEAHGGNRLEAVTVRHGDVLKKLRAGHVFVFIGAAPATTGLKVDVARDPDGYILTGAEAELAGAGTEGSPRFSLETTIPGVFAIGDVRHGSVKRMTSAVGEGASVVRQIHEYLNEGRHSRVRA</sequence>
<keyword evidence="1" id="KW-0285">Flavoprotein</keyword>
<dbReference type="EMBL" id="FWFG01000093">
    <property type="protein sequence ID" value="SLM93997.1"/>
    <property type="molecule type" value="Genomic_DNA"/>
</dbReference>
<evidence type="ECO:0000259" key="5">
    <source>
        <dbReference type="PROSITE" id="PS50042"/>
    </source>
</evidence>
<dbReference type="PROSITE" id="PS50042">
    <property type="entry name" value="CNMP_BINDING_3"/>
    <property type="match status" value="1"/>
</dbReference>
<dbReference type="InterPro" id="IPR018490">
    <property type="entry name" value="cNMP-bd_dom_sf"/>
</dbReference>
<keyword evidence="7" id="KW-1185">Reference proteome</keyword>
<dbReference type="SUPFAM" id="SSF51206">
    <property type="entry name" value="cAMP-binding domain-like"/>
    <property type="match status" value="1"/>
</dbReference>
<accession>A0A1X6X4L4</accession>
<dbReference type="InterPro" id="IPR014710">
    <property type="entry name" value="RmlC-like_jellyroll"/>
</dbReference>
<evidence type="ECO:0000256" key="2">
    <source>
        <dbReference type="ARBA" id="ARBA00023002"/>
    </source>
</evidence>
<dbReference type="SUPFAM" id="SSF51905">
    <property type="entry name" value="FAD/NAD(P)-binding domain"/>
    <property type="match status" value="1"/>
</dbReference>
<keyword evidence="2 6" id="KW-0560">Oxidoreductase</keyword>
<feature type="region of interest" description="Disordered" evidence="4">
    <location>
        <begin position="1"/>
        <end position="24"/>
    </location>
</feature>
<dbReference type="CDD" id="cd00038">
    <property type="entry name" value="CAP_ED"/>
    <property type="match status" value="1"/>
</dbReference>
<dbReference type="InterPro" id="IPR023753">
    <property type="entry name" value="FAD/NAD-binding_dom"/>
</dbReference>
<dbReference type="PRINTS" id="PR00368">
    <property type="entry name" value="FADPNR"/>
</dbReference>
<dbReference type="PRINTS" id="PR00469">
    <property type="entry name" value="PNDRDTASEII"/>
</dbReference>
<evidence type="ECO:0000256" key="1">
    <source>
        <dbReference type="ARBA" id="ARBA00022630"/>
    </source>
</evidence>
<comment type="catalytic activity">
    <reaction evidence="3">
        <text>[thioredoxin]-dithiol + NADP(+) = [thioredoxin]-disulfide + NADPH + H(+)</text>
        <dbReference type="Rhea" id="RHEA:20345"/>
        <dbReference type="Rhea" id="RHEA-COMP:10698"/>
        <dbReference type="Rhea" id="RHEA-COMP:10700"/>
        <dbReference type="ChEBI" id="CHEBI:15378"/>
        <dbReference type="ChEBI" id="CHEBI:29950"/>
        <dbReference type="ChEBI" id="CHEBI:50058"/>
        <dbReference type="ChEBI" id="CHEBI:57783"/>
        <dbReference type="ChEBI" id="CHEBI:58349"/>
        <dbReference type="EC" id="1.8.1.9"/>
    </reaction>
</comment>
<dbReference type="InterPro" id="IPR000595">
    <property type="entry name" value="cNMP-bd_dom"/>
</dbReference>